<feature type="domain" description="Histidine kinase" evidence="13">
    <location>
        <begin position="571"/>
        <end position="787"/>
    </location>
</feature>
<accession>A0ABT5L560</accession>
<dbReference type="SUPFAM" id="SSF52172">
    <property type="entry name" value="CheY-like"/>
    <property type="match status" value="1"/>
</dbReference>
<evidence type="ECO:0000256" key="1">
    <source>
        <dbReference type="ARBA" id="ARBA00000085"/>
    </source>
</evidence>
<dbReference type="InterPro" id="IPR001789">
    <property type="entry name" value="Sig_transdc_resp-reg_receiver"/>
</dbReference>
<dbReference type="CDD" id="cd17546">
    <property type="entry name" value="REC_hyHK_CKI1_RcsC-like"/>
    <property type="match status" value="1"/>
</dbReference>
<dbReference type="InterPro" id="IPR005467">
    <property type="entry name" value="His_kinase_dom"/>
</dbReference>
<dbReference type="Gene3D" id="3.40.50.2300">
    <property type="match status" value="1"/>
</dbReference>
<evidence type="ECO:0000256" key="8">
    <source>
        <dbReference type="ARBA" id="ARBA00023012"/>
    </source>
</evidence>
<dbReference type="RefSeq" id="WP_273641971.1">
    <property type="nucleotide sequence ID" value="NZ_JAQQXP010000002.1"/>
</dbReference>
<feature type="coiled-coil region" evidence="11">
    <location>
        <begin position="512"/>
        <end position="561"/>
    </location>
</feature>
<evidence type="ECO:0000256" key="2">
    <source>
        <dbReference type="ARBA" id="ARBA00004651"/>
    </source>
</evidence>
<comment type="caution">
    <text evidence="15">The sequence shown here is derived from an EMBL/GenBank/DDBJ whole genome shotgun (WGS) entry which is preliminary data.</text>
</comment>
<dbReference type="SUPFAM" id="SSF47384">
    <property type="entry name" value="Homodimeric domain of signal transducing histidine kinase"/>
    <property type="match status" value="1"/>
</dbReference>
<dbReference type="InterPro" id="IPR036890">
    <property type="entry name" value="HATPase_C_sf"/>
</dbReference>
<evidence type="ECO:0000256" key="9">
    <source>
        <dbReference type="ARBA" id="ARBA00023136"/>
    </source>
</evidence>
<dbReference type="Pfam" id="PF02743">
    <property type="entry name" value="dCache_1"/>
    <property type="match status" value="1"/>
</dbReference>
<dbReference type="InterPro" id="IPR004358">
    <property type="entry name" value="Sig_transdc_His_kin-like_C"/>
</dbReference>
<evidence type="ECO:0000259" key="14">
    <source>
        <dbReference type="PROSITE" id="PS50110"/>
    </source>
</evidence>
<comment type="subcellular location">
    <subcellularLocation>
        <location evidence="2">Cell membrane</location>
        <topology evidence="2">Multi-pass membrane protein</topology>
    </subcellularLocation>
</comment>
<dbReference type="Pfam" id="PF00072">
    <property type="entry name" value="Response_reg"/>
    <property type="match status" value="1"/>
</dbReference>
<dbReference type="Gene3D" id="1.10.287.130">
    <property type="match status" value="1"/>
</dbReference>
<dbReference type="EC" id="2.7.13.3" evidence="3"/>
<keyword evidence="15" id="KW-0547">Nucleotide-binding</keyword>
<organism evidence="15 16">
    <name type="scientific">Alteromonas gilva</name>
    <dbReference type="NCBI Taxonomy" id="2987522"/>
    <lineage>
        <taxon>Bacteria</taxon>
        <taxon>Pseudomonadati</taxon>
        <taxon>Pseudomonadota</taxon>
        <taxon>Gammaproteobacteria</taxon>
        <taxon>Alteromonadales</taxon>
        <taxon>Alteromonadaceae</taxon>
        <taxon>Alteromonas/Salinimonas group</taxon>
        <taxon>Alteromonas</taxon>
    </lineage>
</organism>
<dbReference type="CDD" id="cd00082">
    <property type="entry name" value="HisKA"/>
    <property type="match status" value="1"/>
</dbReference>
<gene>
    <name evidence="15" type="ORF">OIK42_15555</name>
</gene>
<evidence type="ECO:0000256" key="7">
    <source>
        <dbReference type="ARBA" id="ARBA00022989"/>
    </source>
</evidence>
<keyword evidence="15" id="KW-0067">ATP-binding</keyword>
<sequence>MLNRTLQALALAVVGAAMNFLPSPLQSGGVIFFGGGFAITAALLLSFRATFIVTAIIYGVLLLKGNDPLLVTSLAFQPLLVNGLSSKTELLSPIKVGLGGWSIIAIPLYVVIFFLTESTHLSLTYTDFSVTWLSGIFSGLFGHLFYLALLRRLKLDFSLQAEAETLFRYMFSALFFFAIFIMTYVHVSQLQRQQAGQLASYMSQRAQVMVTELSQFLDNHAGAISNTANTLSMASKFGASISDMAPDVLANLAREYPEYLTFLITDRDGDITHAYPTNLLSRARRLNQANVAQRDYFKQVMATGRRYISPAFQGRGFGNDPIVAIASPLYDEQGQMTGILEGSLNLSSFVEYDSRNLPRFWSLYRDNNGKVVYASPELRLNPLEQPALDDCGRENCFKRDEFLTHQWFVAHSREPQHGWTVTVLFEYSNYMTLSASYLGWALILLVCLGLVGIFIGGHVAQIFARPIAALMKTFAGYTPENPISVQSLRNDRIQLKEITGLALEFDQLGERLVSAFNELNESRERQSRLNEELEQLNLTLSERVEEKTASLIKALEQAESASVSKSNFLANMSHEIRTPMNGILGTCENLLEQPLATDVRKRIQVIMQSANNLLLILDSILDWSKIEAGKMTVNQLPFSPVDVLEGCAEIHRQAASRKQISLDIEWITDVPAMLLGDAGKISQILNNLMSNAVKFTNKGGVLVRVEYRKQWLTLSVKDSGIGIAPEEQTRIFEQFIQADVSSSRQFNGTGLGLSITSKLVDLMNGTLALNSEAGAGSEFIISLPLPQTTQQKEPSVEGKFELPSGLKVLLVEDNDINAEIVLDMMKDCGARCIRAKNGREALEILPKVPFDVILMDCQMPVMDGFSATMAIRQLPSDKSTIPIIALTANAFEDDRQACLNAGMTDYLSKPVRRNKLYQTIAKYVVYSE</sequence>
<dbReference type="SMART" id="SM00448">
    <property type="entry name" value="REC"/>
    <property type="match status" value="1"/>
</dbReference>
<keyword evidence="7 12" id="KW-1133">Transmembrane helix</keyword>
<dbReference type="EMBL" id="JAQQXP010000002">
    <property type="protein sequence ID" value="MDC8832175.1"/>
    <property type="molecule type" value="Genomic_DNA"/>
</dbReference>
<dbReference type="InterPro" id="IPR003661">
    <property type="entry name" value="HisK_dim/P_dom"/>
</dbReference>
<evidence type="ECO:0000256" key="3">
    <source>
        <dbReference type="ARBA" id="ARBA00012438"/>
    </source>
</evidence>
<dbReference type="SMART" id="SM00387">
    <property type="entry name" value="HATPase_c"/>
    <property type="match status" value="1"/>
</dbReference>
<dbReference type="PROSITE" id="PS50109">
    <property type="entry name" value="HIS_KIN"/>
    <property type="match status" value="1"/>
</dbReference>
<evidence type="ECO:0000256" key="11">
    <source>
        <dbReference type="SAM" id="Coils"/>
    </source>
</evidence>
<evidence type="ECO:0000256" key="4">
    <source>
        <dbReference type="ARBA" id="ARBA00022475"/>
    </source>
</evidence>
<dbReference type="CDD" id="cd16922">
    <property type="entry name" value="HATPase_EvgS-ArcB-TorS-like"/>
    <property type="match status" value="1"/>
</dbReference>
<name>A0ABT5L560_9ALTE</name>
<dbReference type="Proteomes" id="UP001218788">
    <property type="component" value="Unassembled WGS sequence"/>
</dbReference>
<dbReference type="PROSITE" id="PS50110">
    <property type="entry name" value="RESPONSE_REGULATORY"/>
    <property type="match status" value="1"/>
</dbReference>
<evidence type="ECO:0000256" key="6">
    <source>
        <dbReference type="ARBA" id="ARBA00022692"/>
    </source>
</evidence>
<dbReference type="Gene3D" id="3.30.450.20">
    <property type="entry name" value="PAS domain"/>
    <property type="match status" value="1"/>
</dbReference>
<keyword evidence="8" id="KW-0902">Two-component regulatory system</keyword>
<dbReference type="SUPFAM" id="SSF55874">
    <property type="entry name" value="ATPase domain of HSP90 chaperone/DNA topoisomerase II/histidine kinase"/>
    <property type="match status" value="1"/>
</dbReference>
<keyword evidence="16" id="KW-1185">Reference proteome</keyword>
<reference evidence="15 16" key="1">
    <citation type="submission" date="2022-10" db="EMBL/GenBank/DDBJ databases">
        <title>Alteromonas sp. chi3 Genome sequencing.</title>
        <authorList>
            <person name="Park S."/>
        </authorList>
    </citation>
    <scope>NUCLEOTIDE SEQUENCE [LARGE SCALE GENOMIC DNA]</scope>
    <source>
        <strain evidence="16">chi3</strain>
    </source>
</reference>
<feature type="transmembrane region" description="Helical" evidence="12">
    <location>
        <begin position="128"/>
        <end position="149"/>
    </location>
</feature>
<proteinExistence type="predicted"/>
<evidence type="ECO:0000256" key="12">
    <source>
        <dbReference type="SAM" id="Phobius"/>
    </source>
</evidence>
<keyword evidence="4" id="KW-1003">Cell membrane</keyword>
<evidence type="ECO:0000259" key="13">
    <source>
        <dbReference type="PROSITE" id="PS50109"/>
    </source>
</evidence>
<keyword evidence="9 12" id="KW-0472">Membrane</keyword>
<feature type="transmembrane region" description="Helical" evidence="12">
    <location>
        <begin position="169"/>
        <end position="187"/>
    </location>
</feature>
<dbReference type="Pfam" id="PF02518">
    <property type="entry name" value="HATPase_c"/>
    <property type="match status" value="1"/>
</dbReference>
<evidence type="ECO:0000256" key="5">
    <source>
        <dbReference type="ARBA" id="ARBA00022553"/>
    </source>
</evidence>
<evidence type="ECO:0000313" key="16">
    <source>
        <dbReference type="Proteomes" id="UP001218788"/>
    </source>
</evidence>
<dbReference type="Pfam" id="PF00512">
    <property type="entry name" value="HisKA"/>
    <property type="match status" value="1"/>
</dbReference>
<dbReference type="Gene3D" id="3.30.565.10">
    <property type="entry name" value="Histidine kinase-like ATPase, C-terminal domain"/>
    <property type="match status" value="1"/>
</dbReference>
<dbReference type="PANTHER" id="PTHR45339:SF1">
    <property type="entry name" value="HYBRID SIGNAL TRANSDUCTION HISTIDINE KINASE J"/>
    <property type="match status" value="1"/>
</dbReference>
<dbReference type="GO" id="GO:0005524">
    <property type="term" value="F:ATP binding"/>
    <property type="evidence" value="ECO:0007669"/>
    <property type="project" value="UniProtKB-KW"/>
</dbReference>
<dbReference type="PRINTS" id="PR00344">
    <property type="entry name" value="BCTRLSENSOR"/>
</dbReference>
<dbReference type="InterPro" id="IPR036097">
    <property type="entry name" value="HisK_dim/P_sf"/>
</dbReference>
<feature type="domain" description="Response regulatory" evidence="14">
    <location>
        <begin position="807"/>
        <end position="924"/>
    </location>
</feature>
<dbReference type="PANTHER" id="PTHR45339">
    <property type="entry name" value="HYBRID SIGNAL TRANSDUCTION HISTIDINE KINASE J"/>
    <property type="match status" value="1"/>
</dbReference>
<dbReference type="InterPro" id="IPR003594">
    <property type="entry name" value="HATPase_dom"/>
</dbReference>
<evidence type="ECO:0000313" key="15">
    <source>
        <dbReference type="EMBL" id="MDC8832175.1"/>
    </source>
</evidence>
<keyword evidence="6 12" id="KW-0812">Transmembrane</keyword>
<dbReference type="CDD" id="cd12914">
    <property type="entry name" value="PDC1_DGC_like"/>
    <property type="match status" value="1"/>
</dbReference>
<keyword evidence="11" id="KW-0175">Coiled coil</keyword>
<feature type="transmembrane region" description="Helical" evidence="12">
    <location>
        <begin position="98"/>
        <end position="116"/>
    </location>
</feature>
<dbReference type="SMART" id="SM00388">
    <property type="entry name" value="HisKA"/>
    <property type="match status" value="1"/>
</dbReference>
<feature type="modified residue" description="4-aspartylphosphate" evidence="10">
    <location>
        <position position="856"/>
    </location>
</feature>
<comment type="catalytic activity">
    <reaction evidence="1">
        <text>ATP + protein L-histidine = ADP + protein N-phospho-L-histidine.</text>
        <dbReference type="EC" id="2.7.13.3"/>
    </reaction>
</comment>
<protein>
    <recommendedName>
        <fullName evidence="3">histidine kinase</fullName>
        <ecNumber evidence="3">2.7.13.3</ecNumber>
    </recommendedName>
</protein>
<keyword evidence="5 10" id="KW-0597">Phosphoprotein</keyword>
<feature type="transmembrane region" description="Helical" evidence="12">
    <location>
        <begin position="437"/>
        <end position="460"/>
    </location>
</feature>
<evidence type="ECO:0000256" key="10">
    <source>
        <dbReference type="PROSITE-ProRule" id="PRU00169"/>
    </source>
</evidence>
<dbReference type="InterPro" id="IPR033479">
    <property type="entry name" value="dCache_1"/>
</dbReference>
<dbReference type="InterPro" id="IPR011006">
    <property type="entry name" value="CheY-like_superfamily"/>
</dbReference>